<reference evidence="1 2" key="1">
    <citation type="submission" date="2019-03" db="EMBL/GenBank/DDBJ databases">
        <title>Genomic Encyclopedia of Type Strains, Phase IV (KMG-IV): sequencing the most valuable type-strain genomes for metagenomic binning, comparative biology and taxonomic classification.</title>
        <authorList>
            <person name="Goeker M."/>
        </authorList>
    </citation>
    <scope>NUCLEOTIDE SEQUENCE [LARGE SCALE GENOMIC DNA]</scope>
    <source>
        <strain evidence="1 2">DSM 25964</strain>
    </source>
</reference>
<proteinExistence type="predicted"/>
<dbReference type="SUPFAM" id="SSF160527">
    <property type="entry name" value="V-type ATPase subunit E-like"/>
    <property type="match status" value="1"/>
</dbReference>
<evidence type="ECO:0000313" key="1">
    <source>
        <dbReference type="EMBL" id="TDY60513.1"/>
    </source>
</evidence>
<dbReference type="AlphaFoldDB" id="A0A4R8M5B9"/>
<protein>
    <recommendedName>
        <fullName evidence="3">Vacuolar-type H+-ATPase subunit E/Vma4</fullName>
    </recommendedName>
</protein>
<dbReference type="EMBL" id="SORI01000008">
    <property type="protein sequence ID" value="TDY60513.1"/>
    <property type="molecule type" value="Genomic_DNA"/>
</dbReference>
<sequence>MTGGKDLESFKEALAREHLEKVRLLERNRDDEIADLIAARRLSVQKKVSALRKEQEERFRFLAAEKRKSASASAGAFFLGEFSNLGTSFGEELRKMAETFRSFDREGYGRILARLAEEVLGACGRPAVLLVEKGDAELLRETAENRSLFEGVEIREANLNGWGGCRAETENEILDNTLLTRWGRMSSRFSLRLSRLMHDSFTEIHRRISQL</sequence>
<dbReference type="Gene3D" id="3.30.2320.30">
    <property type="entry name" value="ATP synthase, E subunit, C-terminal"/>
    <property type="match status" value="1"/>
</dbReference>
<dbReference type="OrthoDB" id="5348at2"/>
<name>A0A4R8M5B9_9BACT</name>
<dbReference type="InterPro" id="IPR038495">
    <property type="entry name" value="ATPase_E_C"/>
</dbReference>
<organism evidence="1 2">
    <name type="scientific">Aminivibrio pyruvatiphilus</name>
    <dbReference type="NCBI Taxonomy" id="1005740"/>
    <lineage>
        <taxon>Bacteria</taxon>
        <taxon>Thermotogati</taxon>
        <taxon>Synergistota</taxon>
        <taxon>Synergistia</taxon>
        <taxon>Synergistales</taxon>
        <taxon>Aminobacteriaceae</taxon>
        <taxon>Aminivibrio</taxon>
    </lineage>
</organism>
<dbReference type="Proteomes" id="UP000295066">
    <property type="component" value="Unassembled WGS sequence"/>
</dbReference>
<evidence type="ECO:0000313" key="2">
    <source>
        <dbReference type="Proteomes" id="UP000295066"/>
    </source>
</evidence>
<comment type="caution">
    <text evidence="1">The sequence shown here is derived from an EMBL/GenBank/DDBJ whole genome shotgun (WGS) entry which is preliminary data.</text>
</comment>
<gene>
    <name evidence="1" type="ORF">C8D99_10862</name>
</gene>
<keyword evidence="2" id="KW-1185">Reference proteome</keyword>
<accession>A0A4R8M5B9</accession>
<evidence type="ECO:0008006" key="3">
    <source>
        <dbReference type="Google" id="ProtNLM"/>
    </source>
</evidence>
<dbReference type="RefSeq" id="WP_133957540.1">
    <property type="nucleotide sequence ID" value="NZ_SORI01000008.1"/>
</dbReference>